<dbReference type="InterPro" id="IPR034660">
    <property type="entry name" value="DinB/YfiT-like"/>
</dbReference>
<dbReference type="RefSeq" id="WP_170236036.1">
    <property type="nucleotide sequence ID" value="NZ_BJYA01000012.1"/>
</dbReference>
<dbReference type="InterPro" id="IPR024775">
    <property type="entry name" value="DinB-like"/>
</dbReference>
<protein>
    <recommendedName>
        <fullName evidence="1">DinB-like domain-containing protein</fullName>
    </recommendedName>
</protein>
<dbReference type="AlphaFoldDB" id="A0A511W548"/>
<gene>
    <name evidence="2" type="ORF">AHA02nite_18430</name>
</gene>
<dbReference type="SUPFAM" id="SSF109854">
    <property type="entry name" value="DinB/YfiT-like putative metalloenzymes"/>
    <property type="match status" value="1"/>
</dbReference>
<dbReference type="EMBL" id="BJYA01000012">
    <property type="protein sequence ID" value="GEN46067.1"/>
    <property type="molecule type" value="Genomic_DNA"/>
</dbReference>
<evidence type="ECO:0000259" key="1">
    <source>
        <dbReference type="Pfam" id="PF12867"/>
    </source>
</evidence>
<proteinExistence type="predicted"/>
<organism evidence="2 3">
    <name type="scientific">Alkalibacillus haloalkaliphilus</name>
    <dbReference type="NCBI Taxonomy" id="94136"/>
    <lineage>
        <taxon>Bacteria</taxon>
        <taxon>Bacillati</taxon>
        <taxon>Bacillota</taxon>
        <taxon>Bacilli</taxon>
        <taxon>Bacillales</taxon>
        <taxon>Bacillaceae</taxon>
        <taxon>Alkalibacillus</taxon>
    </lineage>
</organism>
<evidence type="ECO:0000313" key="2">
    <source>
        <dbReference type="EMBL" id="GEN46067.1"/>
    </source>
</evidence>
<name>A0A511W548_9BACI</name>
<reference evidence="2 3" key="1">
    <citation type="submission" date="2019-07" db="EMBL/GenBank/DDBJ databases">
        <title>Whole genome shotgun sequence of Alkalibacillus haloalkaliphilus NBRC 103110.</title>
        <authorList>
            <person name="Hosoyama A."/>
            <person name="Uohara A."/>
            <person name="Ohji S."/>
            <person name="Ichikawa N."/>
        </authorList>
    </citation>
    <scope>NUCLEOTIDE SEQUENCE [LARGE SCALE GENOMIC DNA]</scope>
    <source>
        <strain evidence="2 3">NBRC 103110</strain>
    </source>
</reference>
<sequence>MNEEAVFEQARFWRQNLVKLLESMTEEELDQIPSGFNNNPRWNLAHSVVTWDSVITNALGQDSQLPSHYGELFGRGTSPKGWGQNVPSKDELVEQVQQHAKRLEELASGKLDQEIGFEMLHLKTVEEAFLFLTSHEALHVGTASAQKQATK</sequence>
<dbReference type="Proteomes" id="UP000321440">
    <property type="component" value="Unassembled WGS sequence"/>
</dbReference>
<feature type="domain" description="DinB-like" evidence="1">
    <location>
        <begin position="14"/>
        <end position="143"/>
    </location>
</feature>
<dbReference type="Pfam" id="PF12867">
    <property type="entry name" value="DinB_2"/>
    <property type="match status" value="1"/>
</dbReference>
<accession>A0A511W548</accession>
<evidence type="ECO:0000313" key="3">
    <source>
        <dbReference type="Proteomes" id="UP000321440"/>
    </source>
</evidence>
<comment type="caution">
    <text evidence="2">The sequence shown here is derived from an EMBL/GenBank/DDBJ whole genome shotgun (WGS) entry which is preliminary data.</text>
</comment>
<dbReference type="Gene3D" id="1.20.120.450">
    <property type="entry name" value="dinb family like domain"/>
    <property type="match status" value="1"/>
</dbReference>
<keyword evidence="3" id="KW-1185">Reference proteome</keyword>